<evidence type="ECO:0000256" key="10">
    <source>
        <dbReference type="SAM" id="MobiDB-lite"/>
    </source>
</evidence>
<evidence type="ECO:0000256" key="8">
    <source>
        <dbReference type="ARBA" id="ARBA00023136"/>
    </source>
</evidence>
<proteinExistence type="inferred from homology"/>
<feature type="transmembrane region" description="Helical" evidence="9">
    <location>
        <begin position="49"/>
        <end position="69"/>
    </location>
</feature>
<name>A0A4W3GPK3_CALMI</name>
<dbReference type="OMA" id="SWVLCMG"/>
<keyword evidence="5 9" id="KW-1003">Cell membrane</keyword>
<evidence type="ECO:0000256" key="1">
    <source>
        <dbReference type="ARBA" id="ARBA00000215"/>
    </source>
</evidence>
<feature type="transmembrane region" description="Helical" evidence="9">
    <location>
        <begin position="81"/>
        <end position="101"/>
    </location>
</feature>
<reference evidence="12" key="2">
    <citation type="journal article" date="2007" name="PLoS Biol.">
        <title>Survey sequencing and comparative analysis of the elephant shark (Callorhinchus milii) genome.</title>
        <authorList>
            <person name="Venkatesh B."/>
            <person name="Kirkness E.F."/>
            <person name="Loh Y.H."/>
            <person name="Halpern A.L."/>
            <person name="Lee A.P."/>
            <person name="Johnson J."/>
            <person name="Dandona N."/>
            <person name="Viswanathan L.D."/>
            <person name="Tay A."/>
            <person name="Venter J.C."/>
            <person name="Strausberg R.L."/>
            <person name="Brenner S."/>
        </authorList>
    </citation>
    <scope>NUCLEOTIDE SEQUENCE [LARGE SCALE GENOMIC DNA]</scope>
</reference>
<evidence type="ECO:0000313" key="11">
    <source>
        <dbReference type="Ensembl" id="ENSCMIP00000005082.1"/>
    </source>
</evidence>
<dbReference type="GO" id="GO:0032217">
    <property type="term" value="F:riboflavin transmembrane transporter activity"/>
    <property type="evidence" value="ECO:0007669"/>
    <property type="project" value="UniProtKB-UniRule"/>
</dbReference>
<dbReference type="RefSeq" id="XP_042188393.1">
    <property type="nucleotide sequence ID" value="XM_042332459.1"/>
</dbReference>
<dbReference type="OrthoDB" id="9995836at2759"/>
<evidence type="ECO:0000256" key="6">
    <source>
        <dbReference type="ARBA" id="ARBA00022692"/>
    </source>
</evidence>
<feature type="transmembrane region" description="Helical" evidence="9">
    <location>
        <begin position="297"/>
        <end position="322"/>
    </location>
</feature>
<reference evidence="12" key="1">
    <citation type="journal article" date="2006" name="Science">
        <title>Ancient noncoding elements conserved in the human genome.</title>
        <authorList>
            <person name="Venkatesh B."/>
            <person name="Kirkness E.F."/>
            <person name="Loh Y.H."/>
            <person name="Halpern A.L."/>
            <person name="Lee A.P."/>
            <person name="Johnson J."/>
            <person name="Dandona N."/>
            <person name="Viswanathan L.D."/>
            <person name="Tay A."/>
            <person name="Venter J.C."/>
            <person name="Strausberg R.L."/>
            <person name="Brenner S."/>
        </authorList>
    </citation>
    <scope>NUCLEOTIDE SEQUENCE [LARGE SCALE GENOMIC DNA]</scope>
</reference>
<gene>
    <name evidence="11" type="primary">slc52a2</name>
</gene>
<evidence type="ECO:0000313" key="12">
    <source>
        <dbReference type="Proteomes" id="UP000314986"/>
    </source>
</evidence>
<dbReference type="KEGG" id="cmk:103183623"/>
<keyword evidence="8 9" id="KW-0472">Membrane</keyword>
<protein>
    <recommendedName>
        <fullName evidence="9">Riboflavin transporter</fullName>
    </recommendedName>
</protein>
<feature type="transmembrane region" description="Helical" evidence="9">
    <location>
        <begin position="328"/>
        <end position="350"/>
    </location>
</feature>
<feature type="transmembrane region" description="Helical" evidence="9">
    <location>
        <begin position="144"/>
        <end position="165"/>
    </location>
</feature>
<dbReference type="Proteomes" id="UP000314986">
    <property type="component" value="Unassembled WGS sequence"/>
</dbReference>
<dbReference type="GO" id="GO:0005886">
    <property type="term" value="C:plasma membrane"/>
    <property type="evidence" value="ECO:0007669"/>
    <property type="project" value="UniProtKB-SubCell"/>
</dbReference>
<feature type="compositionally biased region" description="Acidic residues" evidence="10">
    <location>
        <begin position="237"/>
        <end position="247"/>
    </location>
</feature>
<dbReference type="AlphaFoldDB" id="A0A4W3GPK3"/>
<keyword evidence="4 9" id="KW-0813">Transport</keyword>
<evidence type="ECO:0000256" key="7">
    <source>
        <dbReference type="ARBA" id="ARBA00022989"/>
    </source>
</evidence>
<comment type="similarity">
    <text evidence="3 9">Belongs to the riboflavin transporter family.</text>
</comment>
<keyword evidence="6 9" id="KW-0812">Transmembrane</keyword>
<comment type="function">
    <text evidence="9">Plasma membrane transporter mediating the uptake by cells of the water soluble vitamin B2/riboflavin that plays a key role in biochemical oxidation-reduction reactions of the carbohydrate, lipid, and amino acid metabolism.</text>
</comment>
<feature type="transmembrane region" description="Helical" evidence="9">
    <location>
        <begin position="362"/>
        <end position="380"/>
    </location>
</feature>
<feature type="transmembrane region" description="Helical" evidence="9">
    <location>
        <begin position="395"/>
        <end position="415"/>
    </location>
</feature>
<comment type="subcellular location">
    <subcellularLocation>
        <location evidence="2 9">Cell membrane</location>
        <topology evidence="2 9">Multi-pass membrane protein</topology>
    </subcellularLocation>
</comment>
<dbReference type="GeneID" id="103183623"/>
<dbReference type="PANTHER" id="PTHR12929:SF1">
    <property type="entry name" value="SOLUTE CARRIER FAMILY 52, RIBOFLAVIN TRANSPORTER, MEMBER 2"/>
    <property type="match status" value="1"/>
</dbReference>
<comment type="catalytic activity">
    <reaction evidence="1 9">
        <text>riboflavin(in) = riboflavin(out)</text>
        <dbReference type="Rhea" id="RHEA:35015"/>
        <dbReference type="ChEBI" id="CHEBI:57986"/>
    </reaction>
</comment>
<dbReference type="InterPro" id="IPR009357">
    <property type="entry name" value="Riboflavin_transptr"/>
</dbReference>
<dbReference type="PANTHER" id="PTHR12929">
    <property type="entry name" value="SOLUTE CARRIER FAMILY 52"/>
    <property type="match status" value="1"/>
</dbReference>
<dbReference type="STRING" id="7868.ENSCMIP00000005082"/>
<evidence type="ECO:0000256" key="2">
    <source>
        <dbReference type="ARBA" id="ARBA00004651"/>
    </source>
</evidence>
<keyword evidence="12" id="KW-1185">Reference proteome</keyword>
<reference evidence="12" key="3">
    <citation type="journal article" date="2014" name="Nature">
        <title>Elephant shark genome provides unique insights into gnathostome evolution.</title>
        <authorList>
            <consortium name="International Elephant Shark Genome Sequencing Consortium"/>
            <person name="Venkatesh B."/>
            <person name="Lee A.P."/>
            <person name="Ravi V."/>
            <person name="Maurya A.K."/>
            <person name="Lian M.M."/>
            <person name="Swann J.B."/>
            <person name="Ohta Y."/>
            <person name="Flajnik M.F."/>
            <person name="Sutoh Y."/>
            <person name="Kasahara M."/>
            <person name="Hoon S."/>
            <person name="Gangu V."/>
            <person name="Roy S.W."/>
            <person name="Irimia M."/>
            <person name="Korzh V."/>
            <person name="Kondrychyn I."/>
            <person name="Lim Z.W."/>
            <person name="Tay B.H."/>
            <person name="Tohari S."/>
            <person name="Kong K.W."/>
            <person name="Ho S."/>
            <person name="Lorente-Galdos B."/>
            <person name="Quilez J."/>
            <person name="Marques-Bonet T."/>
            <person name="Raney B.J."/>
            <person name="Ingham P.W."/>
            <person name="Tay A."/>
            <person name="Hillier L.W."/>
            <person name="Minx P."/>
            <person name="Boehm T."/>
            <person name="Wilson R.K."/>
            <person name="Brenner S."/>
            <person name="Warren W.C."/>
        </authorList>
    </citation>
    <scope>NUCLEOTIDE SEQUENCE [LARGE SCALE GENOMIC DNA]</scope>
</reference>
<evidence type="ECO:0000256" key="5">
    <source>
        <dbReference type="ARBA" id="ARBA00022475"/>
    </source>
</evidence>
<evidence type="ECO:0000256" key="9">
    <source>
        <dbReference type="RuleBase" id="RU368035"/>
    </source>
</evidence>
<dbReference type="GeneTree" id="ENSGT00390000003774"/>
<reference evidence="11" key="5">
    <citation type="submission" date="2025-09" db="UniProtKB">
        <authorList>
            <consortium name="Ensembl"/>
        </authorList>
    </citation>
    <scope>IDENTIFICATION</scope>
</reference>
<evidence type="ECO:0000256" key="3">
    <source>
        <dbReference type="ARBA" id="ARBA00006366"/>
    </source>
</evidence>
<evidence type="ECO:0000256" key="4">
    <source>
        <dbReference type="ARBA" id="ARBA00022448"/>
    </source>
</evidence>
<organism evidence="11 12">
    <name type="scientific">Callorhinchus milii</name>
    <name type="common">Ghost shark</name>
    <dbReference type="NCBI Taxonomy" id="7868"/>
    <lineage>
        <taxon>Eukaryota</taxon>
        <taxon>Metazoa</taxon>
        <taxon>Chordata</taxon>
        <taxon>Craniata</taxon>
        <taxon>Vertebrata</taxon>
        <taxon>Chondrichthyes</taxon>
        <taxon>Holocephali</taxon>
        <taxon>Chimaeriformes</taxon>
        <taxon>Callorhinchidae</taxon>
        <taxon>Callorhinchus</taxon>
    </lineage>
</organism>
<keyword evidence="7 9" id="KW-1133">Transmembrane helix</keyword>
<sequence>MAELTLANPLLTHLLVALFGMGSWVSVNALWVELPVVTKVLPEGWNLPAYLTVLIALANVGPLAVTLAYRLAPGLLNEGYMIHLVQGLSVVASGLLACFWHRTVSAGERQVSVAYLSLAFVLALACCTSNVTFLPFMYRLPPRYIRTFFVGQGLSALVPCMAALAQGVGKLECRNQSLGNASELRPEYLQENFEASTFYWFLLATLLVSWLAFTTLTQVVMPRAPGGSGPGGAGDIVESDPLSEDDSEASKQAPQPQPLPTFWTSRNMYLLALMGFSNALVNGVLPSIQTYSCLPYGFLTFHLAVVLGNLANPIACFIAMFILCRSDVVLGILTVLGTIFGAYILALAALSPCPPLLREVSGDTLVVLGWISFTGVFSYLKVTLGSLLHEAGHKALIWCGVAIQAGSLLGALVMFPMVSIYQQFQASEPCVDNCSL</sequence>
<dbReference type="CTD" id="79581"/>
<accession>A0A4W3GPK3</accession>
<reference evidence="11" key="4">
    <citation type="submission" date="2025-08" db="UniProtKB">
        <authorList>
            <consortium name="Ensembl"/>
        </authorList>
    </citation>
    <scope>IDENTIFICATION</scope>
</reference>
<dbReference type="Ensembl" id="ENSCMIT00000005264.1">
    <property type="protein sequence ID" value="ENSCMIP00000005082.1"/>
    <property type="gene ID" value="ENSCMIG00000003004.1"/>
</dbReference>
<feature type="transmembrane region" description="Helical" evidence="9">
    <location>
        <begin position="12"/>
        <end position="37"/>
    </location>
</feature>
<feature type="region of interest" description="Disordered" evidence="10">
    <location>
        <begin position="224"/>
        <end position="259"/>
    </location>
</feature>
<feature type="transmembrane region" description="Helical" evidence="9">
    <location>
        <begin position="113"/>
        <end position="138"/>
    </location>
</feature>
<feature type="transmembrane region" description="Helical" evidence="9">
    <location>
        <begin position="198"/>
        <end position="221"/>
    </location>
</feature>
<dbReference type="InParanoid" id="A0A4W3GPK3"/>
<dbReference type="Pfam" id="PF06237">
    <property type="entry name" value="SLC52_ribofla_tr"/>
    <property type="match status" value="1"/>
</dbReference>